<dbReference type="Pfam" id="PF00169">
    <property type="entry name" value="PH"/>
    <property type="match status" value="1"/>
</dbReference>
<dbReference type="InterPro" id="IPR001683">
    <property type="entry name" value="PX_dom"/>
</dbReference>
<evidence type="ECO:0000313" key="5">
    <source>
        <dbReference type="EMBL" id="KAG8468432.1"/>
    </source>
</evidence>
<gene>
    <name evidence="5" type="ORF">KFE25_013515</name>
</gene>
<organism evidence="5 6">
    <name type="scientific">Diacronema lutheri</name>
    <name type="common">Unicellular marine alga</name>
    <name type="synonym">Monochrysis lutheri</name>
    <dbReference type="NCBI Taxonomy" id="2081491"/>
    <lineage>
        <taxon>Eukaryota</taxon>
        <taxon>Haptista</taxon>
        <taxon>Haptophyta</taxon>
        <taxon>Pavlovophyceae</taxon>
        <taxon>Pavlovales</taxon>
        <taxon>Pavlovaceae</taxon>
        <taxon>Diacronema</taxon>
    </lineage>
</organism>
<sequence>MAAMIARFKKAVISSNTPEPPAITAFEADEQTGSISGFLWKERDVVKSYRARFFRLERSILYYYIDDARVGLANLGPSTKPRGTIYLAGCTIAREPPREPLGRPAAGSFEEQTAHAYPFTIRHPASTEATRLATDSDGATAAWVHFLTRAAHASHLGGAGTPGGPEPGAGVGVASPAPTNGAYGALGSPPPAPIPFGGYGGAGVGAAPTDSGGYQDIDLHAPLPGFGAYGEAPPPTSAPPPPPAFGAYAGGGGCAPHFAAADAGGTGGASDAAAVLREGVWTALVSEPLEAGGGVLGGNKNVATVSLRLVRRGTATHAAAMVGAPAGVGGPQRLGWAEEAGQVLATWGVSVQRREKDFARLHEYLSHEIGASTLPKLPTRGVLLGSSGYAAGPEGARYRERLQHYLDSLLTQPALANSHALKVFFSGSKEELKQSKPREPSWAHAAAMCALPTLSQWASLCAEEAFLRVVFDTVTDLGERHAQRTSAARLRASAQARRAEQRGALLGGHQERAHGLSERAPGQEARLAGALARLERQRAARGLVWCAEPAADMVARAGEANAVEWAASALSRAEAEADALAAALRADHAAAAEQRRQFGLAEGSSGSLLRVHPLVRALIGSGAADGIGDSVAVSALGAAGGAPVAPPLRTWAVFPPSEGEPARLRAVRAQRARLDAVLRERSSAAEAEAEALGAEEARLNAEASMAGSVEAALRAERQAVLAEADRRAREAAAIDAEAAARAHKEAATHAALEHAEGAARARADGRRARDAARGARSDAARGAAESARARASARAERAAAAAAADEEAASRGARARSALARQRATPLVLAVDRSADDSAREAAAERLAASARAARAEREAAAAAAAMLERAAAEAAAAREAAAAERRAASERCARPPPPLEALDADEPADGTDGFAAAARARRSALRDGEAAEATALDAELNALGGEAQELDALRASITREGQELAAEEARLERARELLRAEAQCAADEARAAADKRGALLAPVDALAAEQAPLSRDASAREARAGARVAEARARAGAVDACAADARARARAAAARREAATPRRGAARERRAAQEAAVERLFFADDAAAEAACAAERAAHAADRAAAADAGRLARAWDGALKRDMSACAADAAEASERAAANARRAERVGELWGAYEAARAAASIGADGGTDGVRMCEDAAFGAEAERRVAAVRALLGEESAALARAHGAVEAENAELRDAALRVTELGAAIDAEASALNDEASALDTEATDRAAQLGARQRKEAALVGVLTRAAAAAERARAALRAAAAVPQPPELPAAGTAEEAAALRARAEARAAHADGATLVVERRAASQQAQVESELLPSVPEAADDALTQAAAERHTLAEQLARASLAAERAHAAVGSAAAAAGSARAALDSAAAELRAAFAPWEDEASPLAPQWAALRALPAEPSASEAASAAFDVAQWQLKQALDTATADGRELAPQLREQHAAMEERCAALAQAEGKCAQLDGDIGAAKRAALAEGQAAERWAAAVKRLSALRAQAERAVKLRAEEEAAHSLSSQNAFFTAGR</sequence>
<evidence type="ECO:0000256" key="1">
    <source>
        <dbReference type="SAM" id="Coils"/>
    </source>
</evidence>
<dbReference type="GO" id="GO:0035091">
    <property type="term" value="F:phosphatidylinositol binding"/>
    <property type="evidence" value="ECO:0007669"/>
    <property type="project" value="InterPro"/>
</dbReference>
<dbReference type="CDD" id="cd06093">
    <property type="entry name" value="PX_domain"/>
    <property type="match status" value="1"/>
</dbReference>
<feature type="domain" description="PH" evidence="3">
    <location>
        <begin position="32"/>
        <end position="152"/>
    </location>
</feature>
<feature type="domain" description="PX" evidence="4">
    <location>
        <begin position="298"/>
        <end position="432"/>
    </location>
</feature>
<evidence type="ECO:0000259" key="4">
    <source>
        <dbReference type="PROSITE" id="PS50195"/>
    </source>
</evidence>
<dbReference type="PROSITE" id="PS50195">
    <property type="entry name" value="PX"/>
    <property type="match status" value="1"/>
</dbReference>
<dbReference type="EMBL" id="JAGTXO010000004">
    <property type="protein sequence ID" value="KAG8468432.1"/>
    <property type="molecule type" value="Genomic_DNA"/>
</dbReference>
<feature type="region of interest" description="Disordered" evidence="2">
    <location>
        <begin position="745"/>
        <end position="791"/>
    </location>
</feature>
<dbReference type="Pfam" id="PF00787">
    <property type="entry name" value="PX"/>
    <property type="match status" value="1"/>
</dbReference>
<evidence type="ECO:0000313" key="6">
    <source>
        <dbReference type="Proteomes" id="UP000751190"/>
    </source>
</evidence>
<feature type="coiled-coil region" evidence="1">
    <location>
        <begin position="958"/>
        <end position="989"/>
    </location>
</feature>
<evidence type="ECO:0000256" key="2">
    <source>
        <dbReference type="SAM" id="MobiDB-lite"/>
    </source>
</evidence>
<dbReference type="InterPro" id="IPR011993">
    <property type="entry name" value="PH-like_dom_sf"/>
</dbReference>
<dbReference type="InterPro" id="IPR001849">
    <property type="entry name" value="PH_domain"/>
</dbReference>
<feature type="compositionally biased region" description="Low complexity" evidence="2">
    <location>
        <begin position="780"/>
        <end position="791"/>
    </location>
</feature>
<dbReference type="Proteomes" id="UP000751190">
    <property type="component" value="Unassembled WGS sequence"/>
</dbReference>
<comment type="caution">
    <text evidence="5">The sequence shown here is derived from an EMBL/GenBank/DDBJ whole genome shotgun (WGS) entry which is preliminary data.</text>
</comment>
<feature type="compositionally biased region" description="Basic and acidic residues" evidence="2">
    <location>
        <begin position="745"/>
        <end position="779"/>
    </location>
</feature>
<evidence type="ECO:0000259" key="3">
    <source>
        <dbReference type="PROSITE" id="PS50003"/>
    </source>
</evidence>
<protein>
    <recommendedName>
        <fullName evidence="7">PH domain-containing protein</fullName>
    </recommendedName>
</protein>
<proteinExistence type="predicted"/>
<dbReference type="Gene3D" id="2.30.29.30">
    <property type="entry name" value="Pleckstrin-homology domain (PH domain)/Phosphotyrosine-binding domain (PTB)"/>
    <property type="match status" value="1"/>
</dbReference>
<keyword evidence="6" id="KW-1185">Reference proteome</keyword>
<evidence type="ECO:0008006" key="7">
    <source>
        <dbReference type="Google" id="ProtNLM"/>
    </source>
</evidence>
<reference evidence="5" key="1">
    <citation type="submission" date="2021-05" db="EMBL/GenBank/DDBJ databases">
        <title>The genome of the haptophyte Pavlova lutheri (Diacronema luteri, Pavlovales) - a model for lipid biosynthesis in eukaryotic algae.</title>
        <authorList>
            <person name="Hulatt C.J."/>
            <person name="Posewitz M.C."/>
        </authorList>
    </citation>
    <scope>NUCLEOTIDE SEQUENCE</scope>
    <source>
        <strain evidence="5">NIVA-4/92</strain>
    </source>
</reference>
<feature type="region of interest" description="Disordered" evidence="2">
    <location>
        <begin position="887"/>
        <end position="912"/>
    </location>
</feature>
<accession>A0A8J5XTX8</accession>
<dbReference type="InterPro" id="IPR036871">
    <property type="entry name" value="PX_dom_sf"/>
</dbReference>
<dbReference type="SUPFAM" id="SSF64268">
    <property type="entry name" value="PX domain"/>
    <property type="match status" value="1"/>
</dbReference>
<dbReference type="SUPFAM" id="SSF50729">
    <property type="entry name" value="PH domain-like"/>
    <property type="match status" value="1"/>
</dbReference>
<dbReference type="SMART" id="SM00233">
    <property type="entry name" value="PH"/>
    <property type="match status" value="1"/>
</dbReference>
<dbReference type="Gene3D" id="3.30.1520.10">
    <property type="entry name" value="Phox-like domain"/>
    <property type="match status" value="1"/>
</dbReference>
<dbReference type="OrthoDB" id="185175at2759"/>
<name>A0A8J5XTX8_DIALT</name>
<dbReference type="PROSITE" id="PS50003">
    <property type="entry name" value="PH_DOMAIN"/>
    <property type="match status" value="1"/>
</dbReference>
<keyword evidence="1" id="KW-0175">Coiled coil</keyword>